<comment type="similarity">
    <text evidence="1">Belongs to the eukaryotic ribosomal protein eS21 family.</text>
</comment>
<dbReference type="AlphaFoldDB" id="A0A2P6U2R4"/>
<keyword evidence="10" id="KW-1185">Reference proteome</keyword>
<dbReference type="InterPro" id="IPR001931">
    <property type="entry name" value="Ribosomal_eS21"/>
</dbReference>
<evidence type="ECO:0000256" key="1">
    <source>
        <dbReference type="ARBA" id="ARBA00010228"/>
    </source>
</evidence>
<protein>
    <submittedName>
        <fullName evidence="9">40S ribosomal S21-2</fullName>
    </submittedName>
</protein>
<accession>A0A2P6U2R4</accession>
<evidence type="ECO:0000313" key="9">
    <source>
        <dbReference type="EMBL" id="PRW60607.1"/>
    </source>
</evidence>
<dbReference type="InterPro" id="IPR038579">
    <property type="entry name" value="Ribosomal_eS21_sf"/>
</dbReference>
<dbReference type="GO" id="GO:0004392">
    <property type="term" value="F:heme oxygenase (decyclizing) activity"/>
    <property type="evidence" value="ECO:0007669"/>
    <property type="project" value="InterPro"/>
</dbReference>
<dbReference type="GO" id="GO:0003735">
    <property type="term" value="F:structural constituent of ribosome"/>
    <property type="evidence" value="ECO:0007669"/>
    <property type="project" value="InterPro"/>
</dbReference>
<organism evidence="9 10">
    <name type="scientific">Chlorella sorokiniana</name>
    <name type="common">Freshwater green alga</name>
    <dbReference type="NCBI Taxonomy" id="3076"/>
    <lineage>
        <taxon>Eukaryota</taxon>
        <taxon>Viridiplantae</taxon>
        <taxon>Chlorophyta</taxon>
        <taxon>core chlorophytes</taxon>
        <taxon>Trebouxiophyceae</taxon>
        <taxon>Chlorellales</taxon>
        <taxon>Chlorellaceae</taxon>
        <taxon>Chlorella clade</taxon>
        <taxon>Chlorella</taxon>
    </lineage>
</organism>
<dbReference type="SUPFAM" id="SSF48613">
    <property type="entry name" value="Heme oxygenase-like"/>
    <property type="match status" value="1"/>
</dbReference>
<dbReference type="EMBL" id="LHPG02000002">
    <property type="protein sequence ID" value="PRW60607.1"/>
    <property type="molecule type" value="Genomic_DNA"/>
</dbReference>
<evidence type="ECO:0000313" key="10">
    <source>
        <dbReference type="Proteomes" id="UP000239899"/>
    </source>
</evidence>
<dbReference type="OrthoDB" id="652091at2759"/>
<keyword evidence="2" id="KW-0349">Heme</keyword>
<dbReference type="GO" id="GO:0006412">
    <property type="term" value="P:translation"/>
    <property type="evidence" value="ECO:0007669"/>
    <property type="project" value="InterPro"/>
</dbReference>
<feature type="region of interest" description="Disordered" evidence="7">
    <location>
        <begin position="91"/>
        <end position="111"/>
    </location>
</feature>
<sequence length="383" mass="42311">MKNDEGEIVDLYIPRKCSWTNKLITAKDHGSVQINIGHLDEINIGHLDESGVYTNSFSTFALCGQVRVKGEADSALDHLWTKKRSEIGHAEDAAPGRKMAKPSKGAADGGAAPGLTQRLIDNSSRVHKKSNALLLTKVAALFTDRTLYGKAIGCFYLVFVELEAALRKAMDADKHSVIYWFVELEAALRKAMDADKRVGALRPTLEPLWRVPAYEKDLEFYLGKDYAEQIPRNAAIQAYVDRCRQLADSQPLLLLAHAFTQHTAGLSGGRVLKKMARKYMQLPEDQGTAIFEFPGGVELKEAFKERLDEVGRGLSEEETQQILDEQIVAFNHNIAIIQAFRVSWADRIKALFKVVPAANWAAALFAILATGVAVAAVIYGSKK</sequence>
<keyword evidence="4" id="KW-0689">Ribosomal protein</keyword>
<keyword evidence="3" id="KW-0479">Metal-binding</keyword>
<dbReference type="InterPro" id="IPR016053">
    <property type="entry name" value="Haem_Oase-like"/>
</dbReference>
<dbReference type="Proteomes" id="UP000239899">
    <property type="component" value="Unassembled WGS sequence"/>
</dbReference>
<dbReference type="GO" id="GO:0046872">
    <property type="term" value="F:metal ion binding"/>
    <property type="evidence" value="ECO:0007669"/>
    <property type="project" value="UniProtKB-KW"/>
</dbReference>
<dbReference type="Gene3D" id="3.30.1230.20">
    <property type="match status" value="1"/>
</dbReference>
<keyword evidence="6" id="KW-0687">Ribonucleoprotein</keyword>
<evidence type="ECO:0000256" key="8">
    <source>
        <dbReference type="SAM" id="Phobius"/>
    </source>
</evidence>
<dbReference type="PANTHER" id="PTHR10720">
    <property type="entry name" value="HEME OXYGENASE"/>
    <property type="match status" value="1"/>
</dbReference>
<keyword evidence="8" id="KW-0812">Transmembrane</keyword>
<keyword evidence="8" id="KW-1133">Transmembrane helix</keyword>
<dbReference type="InterPro" id="IPR016084">
    <property type="entry name" value="Haem_Oase-like_multi-hlx"/>
</dbReference>
<evidence type="ECO:0000256" key="3">
    <source>
        <dbReference type="ARBA" id="ARBA00022723"/>
    </source>
</evidence>
<dbReference type="PANTHER" id="PTHR10720:SF0">
    <property type="entry name" value="HEME OXYGENASE"/>
    <property type="match status" value="1"/>
</dbReference>
<feature type="transmembrane region" description="Helical" evidence="8">
    <location>
        <begin position="357"/>
        <end position="379"/>
    </location>
</feature>
<dbReference type="CDD" id="cd19165">
    <property type="entry name" value="HemeO"/>
    <property type="match status" value="1"/>
</dbReference>
<evidence type="ECO:0000256" key="4">
    <source>
        <dbReference type="ARBA" id="ARBA00022980"/>
    </source>
</evidence>
<proteinExistence type="inferred from homology"/>
<comment type="caution">
    <text evidence="9">The sequence shown here is derived from an EMBL/GenBank/DDBJ whole genome shotgun (WGS) entry which is preliminary data.</text>
</comment>
<name>A0A2P6U2R4_CHLSO</name>
<keyword evidence="8" id="KW-0472">Membrane</keyword>
<gene>
    <name evidence="9" type="ORF">C2E21_1238</name>
</gene>
<dbReference type="Gene3D" id="1.20.910.10">
    <property type="entry name" value="Heme oxygenase-like"/>
    <property type="match status" value="1"/>
</dbReference>
<dbReference type="InterPro" id="IPR002051">
    <property type="entry name" value="Haem_Oase"/>
</dbReference>
<evidence type="ECO:0000256" key="2">
    <source>
        <dbReference type="ARBA" id="ARBA00022617"/>
    </source>
</evidence>
<evidence type="ECO:0000256" key="6">
    <source>
        <dbReference type="ARBA" id="ARBA00023274"/>
    </source>
</evidence>
<dbReference type="Pfam" id="PF01249">
    <property type="entry name" value="Ribosomal_S21e"/>
    <property type="match status" value="1"/>
</dbReference>
<dbReference type="Pfam" id="PF01126">
    <property type="entry name" value="Heme_oxygenase"/>
    <property type="match status" value="1"/>
</dbReference>
<evidence type="ECO:0000256" key="7">
    <source>
        <dbReference type="SAM" id="MobiDB-lite"/>
    </source>
</evidence>
<evidence type="ECO:0000256" key="5">
    <source>
        <dbReference type="ARBA" id="ARBA00023004"/>
    </source>
</evidence>
<dbReference type="GO" id="GO:0005840">
    <property type="term" value="C:ribosome"/>
    <property type="evidence" value="ECO:0007669"/>
    <property type="project" value="UniProtKB-KW"/>
</dbReference>
<reference evidence="9 10" key="1">
    <citation type="journal article" date="2018" name="Plant J.">
        <title>Genome sequences of Chlorella sorokiniana UTEX 1602 and Micractinium conductrix SAG 241.80: implications to maltose excretion by a green alga.</title>
        <authorList>
            <person name="Arriola M.B."/>
            <person name="Velmurugan N."/>
            <person name="Zhang Y."/>
            <person name="Plunkett M.H."/>
            <person name="Hondzo H."/>
            <person name="Barney B.M."/>
        </authorList>
    </citation>
    <scope>NUCLEOTIDE SEQUENCE [LARGE SCALE GENOMIC DNA]</scope>
    <source>
        <strain evidence="10">UTEX 1602</strain>
    </source>
</reference>
<dbReference type="GO" id="GO:0006788">
    <property type="term" value="P:heme oxidation"/>
    <property type="evidence" value="ECO:0007669"/>
    <property type="project" value="InterPro"/>
</dbReference>
<dbReference type="STRING" id="3076.A0A2P6U2R4"/>
<keyword evidence="5" id="KW-0408">Iron</keyword>
<dbReference type="GO" id="GO:1990904">
    <property type="term" value="C:ribonucleoprotein complex"/>
    <property type="evidence" value="ECO:0007669"/>
    <property type="project" value="UniProtKB-KW"/>
</dbReference>